<proteinExistence type="predicted"/>
<dbReference type="OrthoDB" id="9153186at2"/>
<dbReference type="Gene3D" id="3.10.129.10">
    <property type="entry name" value="Hotdog Thioesterase"/>
    <property type="match status" value="1"/>
</dbReference>
<dbReference type="InterPro" id="IPR027961">
    <property type="entry name" value="DUF4442"/>
</dbReference>
<gene>
    <name evidence="1" type="ORF">GJV77_09895</name>
</gene>
<reference evidence="1 2" key="1">
    <citation type="journal article" date="2006" name="Int. J. Syst. Evol. Microbiol.">
        <title>Myroides pelagicus sp. nov., isolated from seawater in Thailand.</title>
        <authorList>
            <person name="Yoon J."/>
            <person name="Maneerat S."/>
            <person name="Kawai F."/>
            <person name="Yokota A."/>
        </authorList>
    </citation>
    <scope>NUCLEOTIDE SEQUENCE [LARGE SCALE GENOMIC DNA]</scope>
    <source>
        <strain evidence="1 2">SM1T</strain>
    </source>
</reference>
<protein>
    <submittedName>
        <fullName evidence="1">DUF4442 domain-containing protein</fullName>
    </submittedName>
</protein>
<dbReference type="EMBL" id="WMJY01000021">
    <property type="protein sequence ID" value="MTH30211.1"/>
    <property type="molecule type" value="Genomic_DNA"/>
</dbReference>
<dbReference type="RefSeq" id="WP_155036198.1">
    <property type="nucleotide sequence ID" value="NZ_JAYMMG010000012.1"/>
</dbReference>
<comment type="caution">
    <text evidence="1">The sequence shown here is derived from an EMBL/GenBank/DDBJ whole genome shotgun (WGS) entry which is preliminary data.</text>
</comment>
<sequence length="149" mass="16689">MDQQTFKQILTTQIPIAWIAGVRLESFKPNEVTTYVELDFLNQNPFQSMFWAVQGMAAEFSGGLMLLTKIKMSGQNIASLVVKNEMEFAKKAVGKISFSCDEGEKIDQAIKQAIETKEGVLIPLTTIAKDEQGDVVAKFLFHWSIKLRA</sequence>
<dbReference type="SUPFAM" id="SSF54637">
    <property type="entry name" value="Thioesterase/thiol ester dehydrase-isomerase"/>
    <property type="match status" value="1"/>
</dbReference>
<evidence type="ECO:0000313" key="2">
    <source>
        <dbReference type="Proteomes" id="UP000488936"/>
    </source>
</evidence>
<evidence type="ECO:0000313" key="1">
    <source>
        <dbReference type="EMBL" id="MTH30211.1"/>
    </source>
</evidence>
<keyword evidence="2" id="KW-1185">Reference proteome</keyword>
<dbReference type="InterPro" id="IPR029069">
    <property type="entry name" value="HotDog_dom_sf"/>
</dbReference>
<dbReference type="AlphaFoldDB" id="A0A7K1GN03"/>
<dbReference type="Proteomes" id="UP000488936">
    <property type="component" value="Unassembled WGS sequence"/>
</dbReference>
<name>A0A7K1GN03_9FLAO</name>
<accession>A0A7K1GN03</accession>
<dbReference type="Pfam" id="PF14539">
    <property type="entry name" value="DUF4442"/>
    <property type="match status" value="1"/>
</dbReference>
<organism evidence="1 2">
    <name type="scientific">Myroides pelagicus</name>
    <dbReference type="NCBI Taxonomy" id="270914"/>
    <lineage>
        <taxon>Bacteria</taxon>
        <taxon>Pseudomonadati</taxon>
        <taxon>Bacteroidota</taxon>
        <taxon>Flavobacteriia</taxon>
        <taxon>Flavobacteriales</taxon>
        <taxon>Flavobacteriaceae</taxon>
        <taxon>Myroides</taxon>
    </lineage>
</organism>